<dbReference type="RefSeq" id="WP_212533207.1">
    <property type="nucleotide sequence ID" value="NZ_JAGSOG010000326.1"/>
</dbReference>
<feature type="chain" id="PRO_5037372229" evidence="1">
    <location>
        <begin position="32"/>
        <end position="351"/>
    </location>
</feature>
<dbReference type="InterPro" id="IPR006311">
    <property type="entry name" value="TAT_signal"/>
</dbReference>
<dbReference type="GO" id="GO:0005509">
    <property type="term" value="F:calcium ion binding"/>
    <property type="evidence" value="ECO:0007669"/>
    <property type="project" value="InterPro"/>
</dbReference>
<dbReference type="SUPFAM" id="SSF49313">
    <property type="entry name" value="Cadherin-like"/>
    <property type="match status" value="1"/>
</dbReference>
<comment type="caution">
    <text evidence="2">The sequence shown here is derived from an EMBL/GenBank/DDBJ whole genome shotgun (WGS) entry which is preliminary data.</text>
</comment>
<accession>A0A941EV75</accession>
<dbReference type="Proteomes" id="UP000675781">
    <property type="component" value="Unassembled WGS sequence"/>
</dbReference>
<dbReference type="InterPro" id="IPR015919">
    <property type="entry name" value="Cadherin-like_sf"/>
</dbReference>
<proteinExistence type="predicted"/>
<protein>
    <submittedName>
        <fullName evidence="2">Ig domain-containing protein</fullName>
    </submittedName>
</protein>
<dbReference type="PROSITE" id="PS51318">
    <property type="entry name" value="TAT"/>
    <property type="match status" value="1"/>
</dbReference>
<name>A0A941EV75_9ACTN</name>
<dbReference type="AlphaFoldDB" id="A0A941EV75"/>
<reference evidence="2" key="1">
    <citation type="submission" date="2021-04" db="EMBL/GenBank/DDBJ databases">
        <title>Genome based classification of Actinospica acidithermotolerans sp. nov., an actinobacterium isolated from an Indonesian hot spring.</title>
        <authorList>
            <person name="Kusuma A.B."/>
            <person name="Putra K.E."/>
            <person name="Nafisah S."/>
            <person name="Loh J."/>
            <person name="Nouioui I."/>
            <person name="Goodfellow M."/>
        </authorList>
    </citation>
    <scope>NUCLEOTIDE SEQUENCE</scope>
    <source>
        <strain evidence="2">CSCA 57</strain>
    </source>
</reference>
<dbReference type="GO" id="GO:0016020">
    <property type="term" value="C:membrane"/>
    <property type="evidence" value="ECO:0007669"/>
    <property type="project" value="InterPro"/>
</dbReference>
<keyword evidence="1" id="KW-0732">Signal</keyword>
<sequence length="351" mass="34612">MRRPSRAALVCATAAGAAATLLGAGAGPASATTYPPPRITLQCPTADGEALHGTVCGLPSGMTTAPNSYAATVAVAKAGAAGATVTFAVTAGSLPPGLTLGAQTTGSGTAVTGNPTKAGTYDFTVKATDGGLTSTLAYQITVTVQGPPDQLQCTAAAGSFLIDGACVLPDAVLGQAYPGRLPTSHQAGGTLAVVAGSLPPGLSLPAAFGSAGAVFDGTPTAQGIEPTYSFTVQGTGDQGQPLYQAYQITVDQNLPLAIVLPSSGSTLTSGTVGQTFGQNFFLSGGAGPYSWSVVAGALPPGLTLRTFAAPTDADDELAGTPTAAGTYTFTMQLADYAGRQTTQQFTLSIEP</sequence>
<dbReference type="InterPro" id="IPR013783">
    <property type="entry name" value="Ig-like_fold"/>
</dbReference>
<dbReference type="Pfam" id="PF05345">
    <property type="entry name" value="He_PIG"/>
    <property type="match status" value="2"/>
</dbReference>
<gene>
    <name evidence="2" type="ORF">KDL01_36150</name>
</gene>
<keyword evidence="3" id="KW-1185">Reference proteome</keyword>
<dbReference type="EMBL" id="JAGSOG010000326">
    <property type="protein sequence ID" value="MBR7838757.1"/>
    <property type="molecule type" value="Genomic_DNA"/>
</dbReference>
<dbReference type="Gene3D" id="2.60.40.10">
    <property type="entry name" value="Immunoglobulins"/>
    <property type="match status" value="3"/>
</dbReference>
<evidence type="ECO:0000313" key="3">
    <source>
        <dbReference type="Proteomes" id="UP000675781"/>
    </source>
</evidence>
<feature type="signal peptide" evidence="1">
    <location>
        <begin position="1"/>
        <end position="31"/>
    </location>
</feature>
<dbReference type="GO" id="GO:0005975">
    <property type="term" value="P:carbohydrate metabolic process"/>
    <property type="evidence" value="ECO:0007669"/>
    <property type="project" value="UniProtKB-ARBA"/>
</dbReference>
<evidence type="ECO:0000313" key="2">
    <source>
        <dbReference type="EMBL" id="MBR7838757.1"/>
    </source>
</evidence>
<evidence type="ECO:0000256" key="1">
    <source>
        <dbReference type="SAM" id="SignalP"/>
    </source>
</evidence>
<organism evidence="2 3">
    <name type="scientific">Actinospica durhamensis</name>
    <dbReference type="NCBI Taxonomy" id="1508375"/>
    <lineage>
        <taxon>Bacteria</taxon>
        <taxon>Bacillati</taxon>
        <taxon>Actinomycetota</taxon>
        <taxon>Actinomycetes</taxon>
        <taxon>Catenulisporales</taxon>
        <taxon>Actinospicaceae</taxon>
        <taxon>Actinospica</taxon>
    </lineage>
</organism>